<organism evidence="2 3">
    <name type="scientific">Thermocatellispora tengchongensis</name>
    <dbReference type="NCBI Taxonomy" id="1073253"/>
    <lineage>
        <taxon>Bacteria</taxon>
        <taxon>Bacillati</taxon>
        <taxon>Actinomycetota</taxon>
        <taxon>Actinomycetes</taxon>
        <taxon>Streptosporangiales</taxon>
        <taxon>Streptosporangiaceae</taxon>
        <taxon>Thermocatellispora</taxon>
    </lineage>
</organism>
<dbReference type="GO" id="GO:0004340">
    <property type="term" value="F:glucokinase activity"/>
    <property type="evidence" value="ECO:0007669"/>
    <property type="project" value="UniProtKB-EC"/>
</dbReference>
<dbReference type="InterPro" id="IPR043129">
    <property type="entry name" value="ATPase_NBD"/>
</dbReference>
<keyword evidence="3" id="KW-1185">Reference proteome</keyword>
<dbReference type="SUPFAM" id="SSF53067">
    <property type="entry name" value="Actin-like ATPase domain"/>
    <property type="match status" value="1"/>
</dbReference>
<evidence type="ECO:0000256" key="1">
    <source>
        <dbReference type="ARBA" id="ARBA00006479"/>
    </source>
</evidence>
<dbReference type="PANTHER" id="PTHR18964:SF169">
    <property type="entry name" value="N-ACETYLMANNOSAMINE KINASE"/>
    <property type="match status" value="1"/>
</dbReference>
<dbReference type="InterPro" id="IPR049874">
    <property type="entry name" value="ROK_cs"/>
</dbReference>
<evidence type="ECO:0000313" key="3">
    <source>
        <dbReference type="Proteomes" id="UP000578449"/>
    </source>
</evidence>
<gene>
    <name evidence="2" type="ORF">HNP84_000990</name>
</gene>
<dbReference type="Pfam" id="PF00480">
    <property type="entry name" value="ROK"/>
    <property type="match status" value="1"/>
</dbReference>
<keyword evidence="2" id="KW-0418">Kinase</keyword>
<dbReference type="PROSITE" id="PS01125">
    <property type="entry name" value="ROK"/>
    <property type="match status" value="1"/>
</dbReference>
<dbReference type="InterPro" id="IPR000600">
    <property type="entry name" value="ROK"/>
</dbReference>
<sequence>MTPIAPSPGPVLAIDVGGTKLAVALAGPDGRLLRRAQGPTPASPDPMAVADALLGLVAEVAAGAAPAAVGVASAGPIDPAEGTVSPVNIAAWRDFPLLDHVRRAVPGVPAVLVGDAVAAAVGESWRGAGTPGGTMLGIVVSTGIGGGLVLGGEPYPGPTGNAGHFGHISVDPAGPECACGNRGCVEAVASGPSLVRWARAQGWRTGEDDADARLLAADAGAGDPVALAAFDRGARTLAAGIVAVATICDLDQVVVGGGVAGAGEILFGPLRRHVREHTHLGFVRRLRVLPAALGGDAGLVGAARVALLALAATPLRATTSVP</sequence>
<reference evidence="2 3" key="1">
    <citation type="submission" date="2020-08" db="EMBL/GenBank/DDBJ databases">
        <title>Genomic Encyclopedia of Type Strains, Phase IV (KMG-IV): sequencing the most valuable type-strain genomes for metagenomic binning, comparative biology and taxonomic classification.</title>
        <authorList>
            <person name="Goeker M."/>
        </authorList>
    </citation>
    <scope>NUCLEOTIDE SEQUENCE [LARGE SCALE GENOMIC DNA]</scope>
    <source>
        <strain evidence="2 3">DSM 45615</strain>
    </source>
</reference>
<dbReference type="Proteomes" id="UP000578449">
    <property type="component" value="Unassembled WGS sequence"/>
</dbReference>
<dbReference type="EMBL" id="JACHGN010000002">
    <property type="protein sequence ID" value="MBB5131284.1"/>
    <property type="molecule type" value="Genomic_DNA"/>
</dbReference>
<comment type="caution">
    <text evidence="2">The sequence shown here is derived from an EMBL/GenBank/DDBJ whole genome shotgun (WGS) entry which is preliminary data.</text>
</comment>
<dbReference type="AlphaFoldDB" id="A0A840NRM2"/>
<protein>
    <submittedName>
        <fullName evidence="2">Glucokinase</fullName>
        <ecNumber evidence="2">2.7.1.2</ecNumber>
    </submittedName>
</protein>
<accession>A0A840NRM2</accession>
<dbReference type="PANTHER" id="PTHR18964">
    <property type="entry name" value="ROK (REPRESSOR, ORF, KINASE) FAMILY"/>
    <property type="match status" value="1"/>
</dbReference>
<name>A0A840NRM2_9ACTN</name>
<proteinExistence type="inferred from homology"/>
<dbReference type="RefSeq" id="WP_185048131.1">
    <property type="nucleotide sequence ID" value="NZ_JACHGN010000002.1"/>
</dbReference>
<keyword evidence="2" id="KW-0808">Transferase</keyword>
<evidence type="ECO:0000313" key="2">
    <source>
        <dbReference type="EMBL" id="MBB5131284.1"/>
    </source>
</evidence>
<comment type="similarity">
    <text evidence="1">Belongs to the ROK (NagC/XylR) family.</text>
</comment>
<dbReference type="EC" id="2.7.1.2" evidence="2"/>
<dbReference type="Gene3D" id="3.30.420.40">
    <property type="match status" value="2"/>
</dbReference>